<proteinExistence type="inferred from homology"/>
<keyword evidence="8" id="KW-0234">DNA repair</keyword>
<dbReference type="GO" id="GO:0008081">
    <property type="term" value="F:phosphoric diester hydrolase activity"/>
    <property type="evidence" value="ECO:0007669"/>
    <property type="project" value="TreeGrafter"/>
</dbReference>
<feature type="binding site" evidence="6">
    <location>
        <position position="216"/>
    </location>
    <ligand>
        <name>Mg(2+)</name>
        <dbReference type="ChEBI" id="CHEBI:18420"/>
        <label>1</label>
    </ligand>
</feature>
<feature type="domain" description="Endonuclease/exonuclease/phosphatase" evidence="10">
    <location>
        <begin position="70"/>
        <end position="320"/>
    </location>
</feature>
<dbReference type="InterPro" id="IPR004808">
    <property type="entry name" value="AP_endonuc_1"/>
</dbReference>
<evidence type="ECO:0000256" key="8">
    <source>
        <dbReference type="RuleBase" id="RU362131"/>
    </source>
</evidence>
<reference evidence="11 12" key="1">
    <citation type="journal article" date="2018" name="Evol. Lett.">
        <title>Horizontal gene cluster transfer increased hallucinogenic mushroom diversity.</title>
        <authorList>
            <person name="Reynolds H.T."/>
            <person name="Vijayakumar V."/>
            <person name="Gluck-Thaler E."/>
            <person name="Korotkin H.B."/>
            <person name="Matheny P.B."/>
            <person name="Slot J.C."/>
        </authorList>
    </citation>
    <scope>NUCLEOTIDE SEQUENCE [LARGE SCALE GENOMIC DNA]</scope>
    <source>
        <strain evidence="11 12">2631</strain>
    </source>
</reference>
<dbReference type="SUPFAM" id="SSF56219">
    <property type="entry name" value="DNase I-like"/>
    <property type="match status" value="1"/>
</dbReference>
<dbReference type="GO" id="GO:0046872">
    <property type="term" value="F:metal ion binding"/>
    <property type="evidence" value="ECO:0007669"/>
    <property type="project" value="UniProtKB-KW"/>
</dbReference>
<evidence type="ECO:0000256" key="9">
    <source>
        <dbReference type="SAM" id="MobiDB-lite"/>
    </source>
</evidence>
<keyword evidence="8" id="KW-0227">DNA damage</keyword>
<keyword evidence="3" id="KW-0378">Hydrolase</keyword>
<keyword evidence="2 6" id="KW-0479">Metal-binding</keyword>
<evidence type="ECO:0000256" key="7">
    <source>
        <dbReference type="PIRSR" id="PIRSR604808-3"/>
    </source>
</evidence>
<dbReference type="Proteomes" id="UP000283269">
    <property type="component" value="Unassembled WGS sequence"/>
</dbReference>
<comment type="caution">
    <text evidence="11">The sequence shown here is derived from an EMBL/GenBank/DDBJ whole genome shotgun (WGS) entry which is preliminary data.</text>
</comment>
<feature type="binding site" evidence="6">
    <location>
        <position position="214"/>
    </location>
    <ligand>
        <name>Mg(2+)</name>
        <dbReference type="ChEBI" id="CHEBI:18420"/>
        <label>1</label>
    </ligand>
</feature>
<dbReference type="Gene3D" id="3.60.10.10">
    <property type="entry name" value="Endonuclease/exonuclease/phosphatase"/>
    <property type="match status" value="1"/>
</dbReference>
<evidence type="ECO:0000256" key="5">
    <source>
        <dbReference type="PIRSR" id="PIRSR604808-1"/>
    </source>
</evidence>
<feature type="active site" description="Proton acceptor" evidence="5">
    <location>
        <position position="320"/>
    </location>
</feature>
<evidence type="ECO:0000256" key="1">
    <source>
        <dbReference type="ARBA" id="ARBA00007092"/>
    </source>
</evidence>
<gene>
    <name evidence="11" type="ORF">CVT25_006520</name>
</gene>
<feature type="region of interest" description="Disordered" evidence="9">
    <location>
        <begin position="1"/>
        <end position="59"/>
    </location>
</feature>
<protein>
    <recommendedName>
        <fullName evidence="10">Endonuclease/exonuclease/phosphatase domain-containing protein</fullName>
    </recommendedName>
</protein>
<dbReference type="NCBIfam" id="TIGR00633">
    <property type="entry name" value="xth"/>
    <property type="match status" value="1"/>
</dbReference>
<organism evidence="11 12">
    <name type="scientific">Psilocybe cyanescens</name>
    <dbReference type="NCBI Taxonomy" id="93625"/>
    <lineage>
        <taxon>Eukaryota</taxon>
        <taxon>Fungi</taxon>
        <taxon>Dikarya</taxon>
        <taxon>Basidiomycota</taxon>
        <taxon>Agaricomycotina</taxon>
        <taxon>Agaricomycetes</taxon>
        <taxon>Agaricomycetidae</taxon>
        <taxon>Agaricales</taxon>
        <taxon>Agaricineae</taxon>
        <taxon>Strophariaceae</taxon>
        <taxon>Psilocybe</taxon>
    </lineage>
</organism>
<comment type="cofactor">
    <cofactor evidence="6 8">
        <name>Mg(2+)</name>
        <dbReference type="ChEBI" id="CHEBI:18420"/>
    </cofactor>
    <cofactor evidence="6 8">
        <name>Mn(2+)</name>
        <dbReference type="ChEBI" id="CHEBI:29035"/>
    </cofactor>
    <text evidence="6 8">Probably binds two magnesium or manganese ions per subunit.</text>
</comment>
<dbReference type="AlphaFoldDB" id="A0A409XED6"/>
<evidence type="ECO:0000256" key="4">
    <source>
        <dbReference type="ARBA" id="ARBA00022842"/>
    </source>
</evidence>
<keyword evidence="6" id="KW-0464">Manganese</keyword>
<evidence type="ECO:0000256" key="3">
    <source>
        <dbReference type="ARBA" id="ARBA00022801"/>
    </source>
</evidence>
<evidence type="ECO:0000313" key="12">
    <source>
        <dbReference type="Proteomes" id="UP000283269"/>
    </source>
</evidence>
<feature type="binding site" evidence="6">
    <location>
        <position position="101"/>
    </location>
    <ligand>
        <name>Mg(2+)</name>
        <dbReference type="ChEBI" id="CHEBI:18420"/>
        <label>1</label>
    </ligand>
</feature>
<evidence type="ECO:0000259" key="10">
    <source>
        <dbReference type="Pfam" id="PF03372"/>
    </source>
</evidence>
<feature type="site" description="Interaction with DNA substrate" evidence="7">
    <location>
        <position position="320"/>
    </location>
</feature>
<dbReference type="PANTHER" id="PTHR22748:SF6">
    <property type="entry name" value="DNA-(APURINIC OR APYRIMIDINIC SITE) ENDONUCLEASE"/>
    <property type="match status" value="1"/>
</dbReference>
<feature type="compositionally biased region" description="Basic and acidic residues" evidence="9">
    <location>
        <begin position="12"/>
        <end position="26"/>
    </location>
</feature>
<keyword evidence="4 6" id="KW-0460">Magnesium</keyword>
<accession>A0A409XED6</accession>
<feature type="active site" evidence="5">
    <location>
        <position position="175"/>
    </location>
</feature>
<dbReference type="GO" id="GO:0008311">
    <property type="term" value="F:double-stranded DNA 3'-5' DNA exonuclease activity"/>
    <property type="evidence" value="ECO:0007669"/>
    <property type="project" value="TreeGrafter"/>
</dbReference>
<dbReference type="GO" id="GO:0003906">
    <property type="term" value="F:DNA-(apurinic or apyrimidinic site) endonuclease activity"/>
    <property type="evidence" value="ECO:0007669"/>
    <property type="project" value="TreeGrafter"/>
</dbReference>
<dbReference type="Pfam" id="PF03372">
    <property type="entry name" value="Exo_endo_phos"/>
    <property type="match status" value="1"/>
</dbReference>
<dbReference type="EMBL" id="NHYD01001946">
    <property type="protein sequence ID" value="PPQ89148.1"/>
    <property type="molecule type" value="Genomic_DNA"/>
</dbReference>
<evidence type="ECO:0000313" key="11">
    <source>
        <dbReference type="EMBL" id="PPQ89148.1"/>
    </source>
</evidence>
<dbReference type="GO" id="GO:0006284">
    <property type="term" value="P:base-excision repair"/>
    <property type="evidence" value="ECO:0007669"/>
    <property type="project" value="TreeGrafter"/>
</dbReference>
<dbReference type="OrthoDB" id="498125at2759"/>
<dbReference type="STRING" id="93625.A0A409XED6"/>
<evidence type="ECO:0000256" key="2">
    <source>
        <dbReference type="ARBA" id="ARBA00022723"/>
    </source>
</evidence>
<sequence>MAPQVARTSSKRKVDNDSDESNRDEEPSQTSQSSKKARKEDPPPNTLPTNKALPVKIDLPPKQSGISRIASWNVSGLAASEKKGFKFYVEAEDPDILILTETKLNKASDDAALKARYPHQYWSISAKKGYAGTAVLSKQKPLNVDQTIPGHPDPESVKGRIVTLEFETFYLVGTYVVNAGQGLKTLEEKKVWNKHFFAYMNELDKKKPIIWAGDLNVAPTALDLANPKTNWNKTAGYTEAETSAFKNFLEASETPDGNKFLDIWRTLHPEQRAYTYFSYRFNCRAKGLGWRIDGFVLSERFKDRVSTCDIRDEIYGASDHVPVVLEVTGSL</sequence>
<dbReference type="InterPro" id="IPR036691">
    <property type="entry name" value="Endo/exonu/phosph_ase_sf"/>
</dbReference>
<feature type="site" description="Important for catalytic activity" evidence="7">
    <location>
        <position position="293"/>
    </location>
</feature>
<dbReference type="GO" id="GO:0005634">
    <property type="term" value="C:nucleus"/>
    <property type="evidence" value="ECO:0007669"/>
    <property type="project" value="TreeGrafter"/>
</dbReference>
<comment type="similarity">
    <text evidence="1 8">Belongs to the DNA repair enzymes AP/ExoA family.</text>
</comment>
<keyword evidence="12" id="KW-1185">Reference proteome</keyword>
<dbReference type="InParanoid" id="A0A409XED6"/>
<feature type="binding site" evidence="6">
    <location>
        <position position="319"/>
    </location>
    <ligand>
        <name>Mg(2+)</name>
        <dbReference type="ChEBI" id="CHEBI:18420"/>
        <label>1</label>
    </ligand>
</feature>
<dbReference type="PANTHER" id="PTHR22748">
    <property type="entry name" value="AP ENDONUCLEASE"/>
    <property type="match status" value="1"/>
</dbReference>
<dbReference type="CDD" id="cd09087">
    <property type="entry name" value="Ape1-like_AP-endo"/>
    <property type="match status" value="1"/>
</dbReference>
<feature type="site" description="Transition state stabilizer" evidence="7">
    <location>
        <position position="216"/>
    </location>
</feature>
<dbReference type="InterPro" id="IPR005135">
    <property type="entry name" value="Endo/exonuclease/phosphatase"/>
</dbReference>
<feature type="binding site" evidence="6">
    <location>
        <position position="320"/>
    </location>
    <ligand>
        <name>Mg(2+)</name>
        <dbReference type="ChEBI" id="CHEBI:18420"/>
        <label>1</label>
    </ligand>
</feature>
<name>A0A409XED6_PSICY</name>
<dbReference type="PROSITE" id="PS51435">
    <property type="entry name" value="AP_NUCLEASE_F1_4"/>
    <property type="match status" value="1"/>
</dbReference>
<feature type="binding site" evidence="6">
    <location>
        <position position="73"/>
    </location>
    <ligand>
        <name>Mg(2+)</name>
        <dbReference type="ChEBI" id="CHEBI:18420"/>
        <label>1</label>
    </ligand>
</feature>
<dbReference type="NCBIfam" id="TIGR00195">
    <property type="entry name" value="exoDNase_III"/>
    <property type="match status" value="1"/>
</dbReference>
<evidence type="ECO:0000256" key="6">
    <source>
        <dbReference type="PIRSR" id="PIRSR604808-2"/>
    </source>
</evidence>
<feature type="active site" description="Proton donor/acceptor" evidence="5">
    <location>
        <position position="214"/>
    </location>
</feature>